<keyword evidence="1" id="KW-0732">Signal</keyword>
<dbReference type="InterPro" id="IPR024655">
    <property type="entry name" value="Asl1_glyco_hydro_catalytic"/>
</dbReference>
<dbReference type="SUPFAM" id="SSF51445">
    <property type="entry name" value="(Trans)glycosidases"/>
    <property type="match status" value="1"/>
</dbReference>
<dbReference type="GO" id="GO:0071966">
    <property type="term" value="P:fungal-type cell wall polysaccharide metabolic process"/>
    <property type="evidence" value="ECO:0007669"/>
    <property type="project" value="TreeGrafter"/>
</dbReference>
<organism evidence="3 4">
    <name type="scientific">Cymbomonas tetramitiformis</name>
    <dbReference type="NCBI Taxonomy" id="36881"/>
    <lineage>
        <taxon>Eukaryota</taxon>
        <taxon>Viridiplantae</taxon>
        <taxon>Chlorophyta</taxon>
        <taxon>Pyramimonadophyceae</taxon>
        <taxon>Pyramimonadales</taxon>
        <taxon>Pyramimonadaceae</taxon>
        <taxon>Cymbomonas</taxon>
    </lineage>
</organism>
<evidence type="ECO:0000313" key="3">
    <source>
        <dbReference type="EMBL" id="KAK3257505.1"/>
    </source>
</evidence>
<comment type="caution">
    <text evidence="3">The sequence shown here is derived from an EMBL/GenBank/DDBJ whole genome shotgun (WGS) entry which is preliminary data.</text>
</comment>
<feature type="domain" description="Asl1-like glycosyl hydrolase catalytic" evidence="2">
    <location>
        <begin position="163"/>
        <end position="351"/>
    </location>
</feature>
<keyword evidence="4" id="KW-1185">Reference proteome</keyword>
<dbReference type="InterPro" id="IPR017853">
    <property type="entry name" value="GH"/>
</dbReference>
<evidence type="ECO:0000313" key="4">
    <source>
        <dbReference type="Proteomes" id="UP001190700"/>
    </source>
</evidence>
<evidence type="ECO:0000259" key="2">
    <source>
        <dbReference type="Pfam" id="PF11790"/>
    </source>
</evidence>
<dbReference type="PANTHER" id="PTHR34154">
    <property type="entry name" value="ALKALI-SENSITIVE LINKAGE PROTEIN 1"/>
    <property type="match status" value="1"/>
</dbReference>
<name>A0AAE0FD92_9CHLO</name>
<evidence type="ECO:0000256" key="1">
    <source>
        <dbReference type="SAM" id="SignalP"/>
    </source>
</evidence>
<dbReference type="PANTHER" id="PTHR34154:SF3">
    <property type="entry name" value="ALKALI-SENSITIVE LINKAGE PROTEIN 1"/>
    <property type="match status" value="1"/>
</dbReference>
<proteinExistence type="predicted"/>
<feature type="non-terminal residue" evidence="3">
    <location>
        <position position="353"/>
    </location>
</feature>
<accession>A0AAE0FD92</accession>
<sequence length="353" mass="38814">MQIHNPRPLALGLVLVLFRAAHVQGCDMNADASYLRSLNDVVCSQVTGHNKNAVSSQAECNATCREECSCAFWLYCTEGSCDLAGDRDLTPGDTVRCYTGSYDKNISCRLSRLEGKWVGQSKHAPGVLVPTMTSPATNKRGFNGFGDEKHTCDAVRALNVTDAWFYTRQASRAPTNSCAQLGPTEVGAEFVPMITGVNMSEDLLEEPGTMIQRWKRSNVHFLLGYNEPDPSPSHPHSAGAAEAARDWRYVQRVAALFDPPLTLVSPAPASADFDEDGVSPWLDSFLGNCTQVVEECDPSLITRIAFHFDVGSSMDAENTTAMVERLTQRIDRIHERYGARPLWLTELACDECQ</sequence>
<protein>
    <recommendedName>
        <fullName evidence="2">Asl1-like glycosyl hydrolase catalytic domain-containing protein</fullName>
    </recommendedName>
</protein>
<feature type="signal peptide" evidence="1">
    <location>
        <begin position="1"/>
        <end position="25"/>
    </location>
</feature>
<dbReference type="Proteomes" id="UP001190700">
    <property type="component" value="Unassembled WGS sequence"/>
</dbReference>
<dbReference type="Pfam" id="PF11790">
    <property type="entry name" value="Glyco_hydro_cc"/>
    <property type="match status" value="1"/>
</dbReference>
<feature type="chain" id="PRO_5041984776" description="Asl1-like glycosyl hydrolase catalytic domain-containing protein" evidence="1">
    <location>
        <begin position="26"/>
        <end position="353"/>
    </location>
</feature>
<dbReference type="EMBL" id="LGRX02020428">
    <property type="protein sequence ID" value="KAK3257505.1"/>
    <property type="molecule type" value="Genomic_DNA"/>
</dbReference>
<gene>
    <name evidence="3" type="ORF">CYMTET_33411</name>
</gene>
<reference evidence="3 4" key="1">
    <citation type="journal article" date="2015" name="Genome Biol. Evol.">
        <title>Comparative Genomics of a Bacterivorous Green Alga Reveals Evolutionary Causalities and Consequences of Phago-Mixotrophic Mode of Nutrition.</title>
        <authorList>
            <person name="Burns J.A."/>
            <person name="Paasch A."/>
            <person name="Narechania A."/>
            <person name="Kim E."/>
        </authorList>
    </citation>
    <scope>NUCLEOTIDE SEQUENCE [LARGE SCALE GENOMIC DNA]</scope>
    <source>
        <strain evidence="3 4">PLY_AMNH</strain>
    </source>
</reference>
<dbReference type="InterPro" id="IPR053183">
    <property type="entry name" value="ASL1"/>
</dbReference>
<dbReference type="AlphaFoldDB" id="A0AAE0FD92"/>